<accession>A0A8S9WNF6</accession>
<protein>
    <submittedName>
        <fullName evidence="3">Uncharacterized protein</fullName>
    </submittedName>
</protein>
<feature type="coiled-coil region" evidence="1">
    <location>
        <begin position="41"/>
        <end position="68"/>
    </location>
</feature>
<evidence type="ECO:0000256" key="1">
    <source>
        <dbReference type="SAM" id="Coils"/>
    </source>
</evidence>
<reference evidence="3" key="1">
    <citation type="journal article" date="2021" name="Mol. Ecol. Resour.">
        <title>Apolygus lucorum genome provides insights into omnivorousness and mesophyll feeding.</title>
        <authorList>
            <person name="Liu Y."/>
            <person name="Liu H."/>
            <person name="Wang H."/>
            <person name="Huang T."/>
            <person name="Liu B."/>
            <person name="Yang B."/>
            <person name="Yin L."/>
            <person name="Li B."/>
            <person name="Zhang Y."/>
            <person name="Zhang S."/>
            <person name="Jiang F."/>
            <person name="Zhang X."/>
            <person name="Ren Y."/>
            <person name="Wang B."/>
            <person name="Wang S."/>
            <person name="Lu Y."/>
            <person name="Wu K."/>
            <person name="Fan W."/>
            <person name="Wang G."/>
        </authorList>
    </citation>
    <scope>NUCLEOTIDE SEQUENCE</scope>
    <source>
        <strain evidence="3">12Hb</strain>
    </source>
</reference>
<keyword evidence="4" id="KW-1185">Reference proteome</keyword>
<evidence type="ECO:0000256" key="2">
    <source>
        <dbReference type="SAM" id="MobiDB-lite"/>
    </source>
</evidence>
<dbReference type="EMBL" id="WIXP02000017">
    <property type="protein sequence ID" value="KAF6197759.1"/>
    <property type="molecule type" value="Genomic_DNA"/>
</dbReference>
<evidence type="ECO:0000313" key="4">
    <source>
        <dbReference type="Proteomes" id="UP000466442"/>
    </source>
</evidence>
<comment type="caution">
    <text evidence="3">The sequence shown here is derived from an EMBL/GenBank/DDBJ whole genome shotgun (WGS) entry which is preliminary data.</text>
</comment>
<evidence type="ECO:0000313" key="3">
    <source>
        <dbReference type="EMBL" id="KAF6197759.1"/>
    </source>
</evidence>
<keyword evidence="1" id="KW-0175">Coiled coil</keyword>
<proteinExistence type="predicted"/>
<organism evidence="3 4">
    <name type="scientific">Apolygus lucorum</name>
    <name type="common">Small green plant bug</name>
    <name type="synonym">Lygocoris lucorum</name>
    <dbReference type="NCBI Taxonomy" id="248454"/>
    <lineage>
        <taxon>Eukaryota</taxon>
        <taxon>Metazoa</taxon>
        <taxon>Ecdysozoa</taxon>
        <taxon>Arthropoda</taxon>
        <taxon>Hexapoda</taxon>
        <taxon>Insecta</taxon>
        <taxon>Pterygota</taxon>
        <taxon>Neoptera</taxon>
        <taxon>Paraneoptera</taxon>
        <taxon>Hemiptera</taxon>
        <taxon>Heteroptera</taxon>
        <taxon>Panheteroptera</taxon>
        <taxon>Cimicomorpha</taxon>
        <taxon>Miridae</taxon>
        <taxon>Mirini</taxon>
        <taxon>Apolygus</taxon>
    </lineage>
</organism>
<feature type="compositionally biased region" description="Low complexity" evidence="2">
    <location>
        <begin position="247"/>
        <end position="268"/>
    </location>
</feature>
<dbReference type="Proteomes" id="UP000466442">
    <property type="component" value="Unassembled WGS sequence"/>
</dbReference>
<feature type="region of interest" description="Disordered" evidence="2">
    <location>
        <begin position="244"/>
        <end position="268"/>
    </location>
</feature>
<dbReference type="OrthoDB" id="6628370at2759"/>
<dbReference type="Gene3D" id="1.20.5.190">
    <property type="match status" value="1"/>
</dbReference>
<name>A0A8S9WNF6_APOLU</name>
<sequence length="268" mass="29952">MSTLSPETISDLMARFTSIMDKALDTKLKEITKDLATKSDVNELTRKVDKLQMENNTLRGEVSTLKTEILARDRRIEFIDNQIRRNNLIFGGLSHDGRNELQTVVEVFIRETLGIVRQMAIKDVVSLGGRKPGSRLLVRFGESRDVTDVLQASNRLKGTNFGINRDYSESVRAVRWNLFAIKRELQRLRCSLKVTVRSQYLVVDDMYFTWSDVNGIVYKDGNGLQVINSLVGLDIGGFEQELLKRNSSAPRPGPASSSGAPGGSEPSS</sequence>
<gene>
    <name evidence="3" type="ORF">GE061_008725</name>
</gene>
<dbReference type="AlphaFoldDB" id="A0A8S9WNF6"/>